<dbReference type="Pfam" id="PF12833">
    <property type="entry name" value="HTH_18"/>
    <property type="match status" value="1"/>
</dbReference>
<evidence type="ECO:0000256" key="2">
    <source>
        <dbReference type="ARBA" id="ARBA00023125"/>
    </source>
</evidence>
<dbReference type="Gene3D" id="2.60.120.10">
    <property type="entry name" value="Jelly Rolls"/>
    <property type="match status" value="1"/>
</dbReference>
<keyword evidence="2" id="KW-0238">DNA-binding</keyword>
<dbReference type="InterPro" id="IPR014710">
    <property type="entry name" value="RmlC-like_jellyroll"/>
</dbReference>
<evidence type="ECO:0000313" key="7">
    <source>
        <dbReference type="Proteomes" id="UP000806542"/>
    </source>
</evidence>
<evidence type="ECO:0000259" key="5">
    <source>
        <dbReference type="PROSITE" id="PS01124"/>
    </source>
</evidence>
<organism evidence="6 7">
    <name type="scientific">Ructibacterium gallinarum</name>
    <dbReference type="NCBI Taxonomy" id="2779355"/>
    <lineage>
        <taxon>Bacteria</taxon>
        <taxon>Bacillati</taxon>
        <taxon>Bacillota</taxon>
        <taxon>Clostridia</taxon>
        <taxon>Eubacteriales</taxon>
        <taxon>Oscillospiraceae</taxon>
        <taxon>Ructibacterium</taxon>
    </lineage>
</organism>
<dbReference type="Pfam" id="PF02311">
    <property type="entry name" value="AraC_binding"/>
    <property type="match status" value="1"/>
</dbReference>
<protein>
    <submittedName>
        <fullName evidence="6">Helix-turn-helix transcriptional regulator</fullName>
    </submittedName>
</protein>
<feature type="region of interest" description="Disordered" evidence="4">
    <location>
        <begin position="255"/>
        <end position="281"/>
    </location>
</feature>
<dbReference type="GO" id="GO:0043565">
    <property type="term" value="F:sequence-specific DNA binding"/>
    <property type="evidence" value="ECO:0007669"/>
    <property type="project" value="InterPro"/>
</dbReference>
<dbReference type="SUPFAM" id="SSF51215">
    <property type="entry name" value="Regulatory protein AraC"/>
    <property type="match status" value="1"/>
</dbReference>
<dbReference type="EMBL" id="JADCKB010000020">
    <property type="protein sequence ID" value="MBE5040692.1"/>
    <property type="molecule type" value="Genomic_DNA"/>
</dbReference>
<keyword evidence="1" id="KW-0805">Transcription regulation</keyword>
<reference evidence="6" key="1">
    <citation type="submission" date="2020-10" db="EMBL/GenBank/DDBJ databases">
        <title>ChiBAC.</title>
        <authorList>
            <person name="Zenner C."/>
            <person name="Hitch T.C.A."/>
            <person name="Clavel T."/>
        </authorList>
    </citation>
    <scope>NUCLEOTIDE SEQUENCE</scope>
    <source>
        <strain evidence="6">DSM 107454</strain>
    </source>
</reference>
<dbReference type="AlphaFoldDB" id="A0A9D5R962"/>
<keyword evidence="3" id="KW-0804">Transcription</keyword>
<dbReference type="InterPro" id="IPR018062">
    <property type="entry name" value="HTH_AraC-typ_CS"/>
</dbReference>
<feature type="domain" description="HTH araC/xylS-type" evidence="5">
    <location>
        <begin position="159"/>
        <end position="258"/>
    </location>
</feature>
<dbReference type="GO" id="GO:0003700">
    <property type="term" value="F:DNA-binding transcription factor activity"/>
    <property type="evidence" value="ECO:0007669"/>
    <property type="project" value="InterPro"/>
</dbReference>
<proteinExistence type="predicted"/>
<keyword evidence="7" id="KW-1185">Reference proteome</keyword>
<dbReference type="SMART" id="SM00342">
    <property type="entry name" value="HTH_ARAC"/>
    <property type="match status" value="1"/>
</dbReference>
<evidence type="ECO:0000256" key="1">
    <source>
        <dbReference type="ARBA" id="ARBA00023015"/>
    </source>
</evidence>
<dbReference type="InterPro" id="IPR037923">
    <property type="entry name" value="HTH-like"/>
</dbReference>
<dbReference type="InterPro" id="IPR009057">
    <property type="entry name" value="Homeodomain-like_sf"/>
</dbReference>
<dbReference type="PANTHER" id="PTHR43280:SF10">
    <property type="entry name" value="REGULATORY PROTEIN POCR"/>
    <property type="match status" value="1"/>
</dbReference>
<dbReference type="InterPro" id="IPR003313">
    <property type="entry name" value="AraC-bd"/>
</dbReference>
<evidence type="ECO:0000313" key="6">
    <source>
        <dbReference type="EMBL" id="MBE5040692.1"/>
    </source>
</evidence>
<evidence type="ECO:0000256" key="4">
    <source>
        <dbReference type="SAM" id="MobiDB-lite"/>
    </source>
</evidence>
<name>A0A9D5R962_9FIRM</name>
<dbReference type="Gene3D" id="1.10.10.60">
    <property type="entry name" value="Homeodomain-like"/>
    <property type="match status" value="1"/>
</dbReference>
<accession>A0A9D5R962</accession>
<dbReference type="PANTHER" id="PTHR43280">
    <property type="entry name" value="ARAC-FAMILY TRANSCRIPTIONAL REGULATOR"/>
    <property type="match status" value="1"/>
</dbReference>
<dbReference type="SUPFAM" id="SSF46689">
    <property type="entry name" value="Homeodomain-like"/>
    <property type="match status" value="1"/>
</dbReference>
<evidence type="ECO:0000256" key="3">
    <source>
        <dbReference type="ARBA" id="ARBA00023163"/>
    </source>
</evidence>
<dbReference type="Proteomes" id="UP000806542">
    <property type="component" value="Unassembled WGS sequence"/>
</dbReference>
<dbReference type="InterPro" id="IPR018060">
    <property type="entry name" value="HTH_AraC"/>
</dbReference>
<gene>
    <name evidence="6" type="ORF">INF28_09485</name>
</gene>
<comment type="caution">
    <text evidence="6">The sequence shown here is derived from an EMBL/GenBank/DDBJ whole genome shotgun (WGS) entry which is preliminary data.</text>
</comment>
<dbReference type="PROSITE" id="PS01124">
    <property type="entry name" value="HTH_ARAC_FAMILY_2"/>
    <property type="match status" value="1"/>
</dbReference>
<sequence length="281" mass="31868">MKTYTFNAKKLFPIYPVTVGFNFEQDDINRPLGVDMEQIFVVSGGIGSISIDGSRSALERGDMFFLSKGVAHSYSGDADFRTTFLGFDGELCHSIFEHYGVKSSSVYKGKNFELSLLQIKELYDGTESMTDSALLSANTYRTVAAFFVEALKKERTPTELVRDYIEASFGKPLTLADIMEFYPYSKAKLCRDFSARYGITIFEMLTKIRLDHARTMLKIDPCMKLKAVAAACGFNDTSYFCKMYKRVYGRTPDSERQRRGFEHKVDKTSTKRNEVTKANNS</sequence>
<dbReference type="PROSITE" id="PS00041">
    <property type="entry name" value="HTH_ARAC_FAMILY_1"/>
    <property type="match status" value="1"/>
</dbReference>
<dbReference type="RefSeq" id="WP_226393246.1">
    <property type="nucleotide sequence ID" value="NZ_JADCKB010000020.1"/>
</dbReference>
<feature type="compositionally biased region" description="Basic and acidic residues" evidence="4">
    <location>
        <begin position="255"/>
        <end position="275"/>
    </location>
</feature>